<keyword evidence="2 5" id="KW-0812">Transmembrane</keyword>
<evidence type="ECO:0000313" key="8">
    <source>
        <dbReference type="Proteomes" id="UP000270743"/>
    </source>
</evidence>
<evidence type="ECO:0000259" key="6">
    <source>
        <dbReference type="Pfam" id="PF01694"/>
    </source>
</evidence>
<dbReference type="InterPro" id="IPR035952">
    <property type="entry name" value="Rhomboid-like_sf"/>
</dbReference>
<dbReference type="OrthoDB" id="9813074at2"/>
<comment type="subcellular location">
    <subcellularLocation>
        <location evidence="1">Membrane</location>
        <topology evidence="1">Multi-pass membrane protein</topology>
    </subcellularLocation>
</comment>
<evidence type="ECO:0000313" key="7">
    <source>
        <dbReference type="EMBL" id="VDS10278.1"/>
    </source>
</evidence>
<keyword evidence="3 5" id="KW-1133">Transmembrane helix</keyword>
<feature type="transmembrane region" description="Helical" evidence="5">
    <location>
        <begin position="104"/>
        <end position="122"/>
    </location>
</feature>
<feature type="transmembrane region" description="Helical" evidence="5">
    <location>
        <begin position="197"/>
        <end position="216"/>
    </location>
</feature>
<evidence type="ECO:0000256" key="4">
    <source>
        <dbReference type="ARBA" id="ARBA00023136"/>
    </source>
</evidence>
<dbReference type="GO" id="GO:0004252">
    <property type="term" value="F:serine-type endopeptidase activity"/>
    <property type="evidence" value="ECO:0007669"/>
    <property type="project" value="InterPro"/>
</dbReference>
<dbReference type="AlphaFoldDB" id="A0A447IS51"/>
<feature type="transmembrane region" description="Helical" evidence="5">
    <location>
        <begin position="72"/>
        <end position="92"/>
    </location>
</feature>
<dbReference type="PANTHER" id="PTHR43731">
    <property type="entry name" value="RHOMBOID PROTEASE"/>
    <property type="match status" value="1"/>
</dbReference>
<feature type="transmembrane region" description="Helical" evidence="5">
    <location>
        <begin position="128"/>
        <end position="146"/>
    </location>
</feature>
<dbReference type="EMBL" id="UZWE01000058">
    <property type="protein sequence ID" value="VDS10278.1"/>
    <property type="molecule type" value="Genomic_DNA"/>
</dbReference>
<keyword evidence="7" id="KW-0378">Hydrolase</keyword>
<dbReference type="Proteomes" id="UP000270743">
    <property type="component" value="Unassembled WGS sequence"/>
</dbReference>
<evidence type="ECO:0000256" key="1">
    <source>
        <dbReference type="ARBA" id="ARBA00004141"/>
    </source>
</evidence>
<dbReference type="FunFam" id="1.20.1540.10:FF:000027">
    <property type="entry name" value="Rhomboid family intramembrane serine protease"/>
    <property type="match status" value="1"/>
</dbReference>
<dbReference type="PANTHER" id="PTHR43731:SF26">
    <property type="entry name" value="RHOMBOID-LIKE PROTEIN 10, CHLOROPLASTIC"/>
    <property type="match status" value="1"/>
</dbReference>
<sequence length="249" mass="27272">MFPWADTVARRYPPIVVWSVIGISALALLYQVGLPPRVLDRFLFDFALVPSRFFGQLSLVAPSDWTPFLTDIFLHAGWLHLILNRWTLWIFGPAVEDRLGPVRFALFYLFCGVAAGLAHALAYPDSAVPALGASGAIAGVIGCYARMFPAARIVVIVSILIIPLFFEVSALAFAMIWFAMQVIPGLISLGDTASGGIAWWAHIGGFVAGWLATPLLRRPAGAHRRYYRDEGIYGFLPDGRRQGGGSPWI</sequence>
<proteinExistence type="predicted"/>
<dbReference type="GO" id="GO:0006508">
    <property type="term" value="P:proteolysis"/>
    <property type="evidence" value="ECO:0007669"/>
    <property type="project" value="UniProtKB-KW"/>
</dbReference>
<dbReference type="InterPro" id="IPR022764">
    <property type="entry name" value="Peptidase_S54_rhomboid_dom"/>
</dbReference>
<organism evidence="7 8">
    <name type="scientific">Paracoccus haematequi</name>
    <dbReference type="NCBI Taxonomy" id="2491866"/>
    <lineage>
        <taxon>Bacteria</taxon>
        <taxon>Pseudomonadati</taxon>
        <taxon>Pseudomonadota</taxon>
        <taxon>Alphaproteobacteria</taxon>
        <taxon>Rhodobacterales</taxon>
        <taxon>Paracoccaceae</taxon>
        <taxon>Paracoccus</taxon>
    </lineage>
</organism>
<keyword evidence="4 5" id="KW-0472">Membrane</keyword>
<dbReference type="SUPFAM" id="SSF144091">
    <property type="entry name" value="Rhomboid-like"/>
    <property type="match status" value="1"/>
</dbReference>
<evidence type="ECO:0000256" key="2">
    <source>
        <dbReference type="ARBA" id="ARBA00022692"/>
    </source>
</evidence>
<protein>
    <submittedName>
        <fullName evidence="7">Rhomboid protease GluP</fullName>
        <ecNumber evidence="7">3.4.21.105</ecNumber>
    </submittedName>
</protein>
<dbReference type="GO" id="GO:0016020">
    <property type="term" value="C:membrane"/>
    <property type="evidence" value="ECO:0007669"/>
    <property type="project" value="UniProtKB-SubCell"/>
</dbReference>
<dbReference type="EC" id="3.4.21.105" evidence="7"/>
<keyword evidence="8" id="KW-1185">Reference proteome</keyword>
<keyword evidence="7" id="KW-0645">Protease</keyword>
<feature type="transmembrane region" description="Helical" evidence="5">
    <location>
        <begin position="12"/>
        <end position="30"/>
    </location>
</feature>
<dbReference type="InterPro" id="IPR050925">
    <property type="entry name" value="Rhomboid_protease_S54"/>
</dbReference>
<evidence type="ECO:0000256" key="5">
    <source>
        <dbReference type="SAM" id="Phobius"/>
    </source>
</evidence>
<evidence type="ECO:0000256" key="3">
    <source>
        <dbReference type="ARBA" id="ARBA00022989"/>
    </source>
</evidence>
<dbReference type="Pfam" id="PF01694">
    <property type="entry name" value="Rhomboid"/>
    <property type="match status" value="1"/>
</dbReference>
<accession>A0A447IS51</accession>
<reference evidence="7 8" key="1">
    <citation type="submission" date="2018-12" db="EMBL/GenBank/DDBJ databases">
        <authorList>
            <person name="Criscuolo A."/>
        </authorList>
    </citation>
    <scope>NUCLEOTIDE SEQUENCE [LARGE SCALE GENOMIC DNA]</scope>
    <source>
        <strain evidence="7">ACIP1116241</strain>
    </source>
</reference>
<feature type="transmembrane region" description="Helical" evidence="5">
    <location>
        <begin position="153"/>
        <end position="177"/>
    </location>
</feature>
<name>A0A447IS51_9RHOB</name>
<feature type="domain" description="Peptidase S54 rhomboid" evidence="6">
    <location>
        <begin position="64"/>
        <end position="218"/>
    </location>
</feature>
<dbReference type="Gene3D" id="1.20.1540.10">
    <property type="entry name" value="Rhomboid-like"/>
    <property type="match status" value="1"/>
</dbReference>
<gene>
    <name evidence="7" type="primary">gluP_2</name>
    <name evidence="7" type="ORF">PARHAE_03492</name>
</gene>
<dbReference type="RefSeq" id="WP_126155873.1">
    <property type="nucleotide sequence ID" value="NZ_UZWE01000058.1"/>
</dbReference>